<evidence type="ECO:0000313" key="3">
    <source>
        <dbReference type="Proteomes" id="UP001456524"/>
    </source>
</evidence>
<keyword evidence="3" id="KW-1185">Reference proteome</keyword>
<comment type="caution">
    <text evidence="2">The sequence shown here is derived from an EMBL/GenBank/DDBJ whole genome shotgun (WGS) entry which is preliminary data.</text>
</comment>
<feature type="region of interest" description="Disordered" evidence="1">
    <location>
        <begin position="156"/>
        <end position="178"/>
    </location>
</feature>
<dbReference type="EMBL" id="JBBWUH010000021">
    <property type="protein sequence ID" value="KAK8151030.1"/>
    <property type="molecule type" value="Genomic_DNA"/>
</dbReference>
<accession>A0ABR1XET4</accession>
<feature type="compositionally biased region" description="Polar residues" evidence="1">
    <location>
        <begin position="156"/>
        <end position="165"/>
    </location>
</feature>
<feature type="compositionally biased region" description="Basic and acidic residues" evidence="1">
    <location>
        <begin position="166"/>
        <end position="178"/>
    </location>
</feature>
<dbReference type="Proteomes" id="UP001456524">
    <property type="component" value="Unassembled WGS sequence"/>
</dbReference>
<evidence type="ECO:0000256" key="1">
    <source>
        <dbReference type="SAM" id="MobiDB-lite"/>
    </source>
</evidence>
<name>A0ABR1XET4_9PEZI</name>
<proteinExistence type="predicted"/>
<organism evidence="2 3">
    <name type="scientific">Phyllosticta citrichinensis</name>
    <dbReference type="NCBI Taxonomy" id="1130410"/>
    <lineage>
        <taxon>Eukaryota</taxon>
        <taxon>Fungi</taxon>
        <taxon>Dikarya</taxon>
        <taxon>Ascomycota</taxon>
        <taxon>Pezizomycotina</taxon>
        <taxon>Dothideomycetes</taxon>
        <taxon>Dothideomycetes incertae sedis</taxon>
        <taxon>Botryosphaeriales</taxon>
        <taxon>Phyllostictaceae</taxon>
        <taxon>Phyllosticta</taxon>
    </lineage>
</organism>
<evidence type="ECO:0000313" key="2">
    <source>
        <dbReference type="EMBL" id="KAK8151030.1"/>
    </source>
</evidence>
<protein>
    <submittedName>
        <fullName evidence="2">Uncharacterized protein</fullName>
    </submittedName>
</protein>
<reference evidence="2 3" key="1">
    <citation type="journal article" date="2022" name="G3 (Bethesda)">
        <title>Enemy or ally: a genomic approach to elucidate the lifestyle of Phyllosticta citrichinaensis.</title>
        <authorList>
            <person name="Buijs V.A."/>
            <person name="Groenewald J.Z."/>
            <person name="Haridas S."/>
            <person name="LaButti K.M."/>
            <person name="Lipzen A."/>
            <person name="Martin F.M."/>
            <person name="Barry K."/>
            <person name="Grigoriev I.V."/>
            <person name="Crous P.W."/>
            <person name="Seidl M.F."/>
        </authorList>
    </citation>
    <scope>NUCLEOTIDE SEQUENCE [LARGE SCALE GENOMIC DNA]</scope>
    <source>
        <strain evidence="2 3">CBS 129764</strain>
    </source>
</reference>
<sequence length="282" mass="30948">MDALTPIPGGCWGWTGLIGRPTAEFSPATRLADTLTMATQFSKCLVPLCLHWLEGFHSAQVVNSFRHGFIALPVLRVRGKSIWASAFETGRFAHAAFRPRDLLILSLDRHISHKSDQRWRHSSKGCVQKNHATAKQKPEAASAALIKTRQKQQLCGQDTTAANKTDSGRRMLTTDDDGKTHQEWRAMCRRSKGRFWMRTPNVAIGASDCDCAASIRPSHCAARRSSPYVLTRPRGDARCVVDGMDAMVVPTGDGAKNSGVHTRSPLAALHGHWIAACLLCVL</sequence>
<gene>
    <name evidence="2" type="ORF">IWX90DRAFT_134732</name>
</gene>